<dbReference type="AlphaFoldDB" id="A0ABD1RPS1"/>
<feature type="region of interest" description="Disordered" evidence="1">
    <location>
        <begin position="78"/>
        <end position="108"/>
    </location>
</feature>
<keyword evidence="3" id="KW-1185">Reference proteome</keyword>
<reference evidence="3" key="1">
    <citation type="submission" date="2024-07" db="EMBL/GenBank/DDBJ databases">
        <title>Two chromosome-level genome assemblies of Korean endemic species Abeliophyllum distichum and Forsythia ovata (Oleaceae).</title>
        <authorList>
            <person name="Jang H."/>
        </authorList>
    </citation>
    <scope>NUCLEOTIDE SEQUENCE [LARGE SCALE GENOMIC DNA]</scope>
</reference>
<proteinExistence type="predicted"/>
<name>A0ABD1RPS1_9LAMI</name>
<dbReference type="EMBL" id="JBFOLK010000008">
    <property type="protein sequence ID" value="KAL2490156.1"/>
    <property type="molecule type" value="Genomic_DNA"/>
</dbReference>
<evidence type="ECO:0000313" key="2">
    <source>
        <dbReference type="EMBL" id="KAL2490156.1"/>
    </source>
</evidence>
<sequence length="231" mass="25767">MDFPWQILPIKHTLRLHLIASKENGWKENIFQGNDLPRKYFPGNCLEPNDFMMDSMCKFEVGCNVKRVRRMGDADSTSGNLDIDLESGGAKSEENGSKSQGLGGGSSKKLLSRVRSGFLRGESPDGYKRVRDRSRSYDKLLDLDEISLMNMEIKFGKARDETINSLDKEKSKKAELCKAFKATPASQTSLIGCCRCEDAQGNLNAQLETQTTGENQDLKDNKKGEGIIIEC</sequence>
<evidence type="ECO:0000256" key="1">
    <source>
        <dbReference type="SAM" id="MobiDB-lite"/>
    </source>
</evidence>
<organism evidence="2 3">
    <name type="scientific">Abeliophyllum distichum</name>
    <dbReference type="NCBI Taxonomy" id="126358"/>
    <lineage>
        <taxon>Eukaryota</taxon>
        <taxon>Viridiplantae</taxon>
        <taxon>Streptophyta</taxon>
        <taxon>Embryophyta</taxon>
        <taxon>Tracheophyta</taxon>
        <taxon>Spermatophyta</taxon>
        <taxon>Magnoliopsida</taxon>
        <taxon>eudicotyledons</taxon>
        <taxon>Gunneridae</taxon>
        <taxon>Pentapetalae</taxon>
        <taxon>asterids</taxon>
        <taxon>lamiids</taxon>
        <taxon>Lamiales</taxon>
        <taxon>Oleaceae</taxon>
        <taxon>Forsythieae</taxon>
        <taxon>Abeliophyllum</taxon>
    </lineage>
</organism>
<protein>
    <submittedName>
        <fullName evidence="2">Uncharacterized protein</fullName>
    </submittedName>
</protein>
<dbReference type="Proteomes" id="UP001604336">
    <property type="component" value="Unassembled WGS sequence"/>
</dbReference>
<evidence type="ECO:0000313" key="3">
    <source>
        <dbReference type="Proteomes" id="UP001604336"/>
    </source>
</evidence>
<comment type="caution">
    <text evidence="2">The sequence shown here is derived from an EMBL/GenBank/DDBJ whole genome shotgun (WGS) entry which is preliminary data.</text>
</comment>
<gene>
    <name evidence="2" type="ORF">Adt_25784</name>
</gene>
<accession>A0ABD1RPS1</accession>